<feature type="signal peptide" evidence="1">
    <location>
        <begin position="1"/>
        <end position="26"/>
    </location>
</feature>
<dbReference type="InterPro" id="IPR009079">
    <property type="entry name" value="4_helix_cytokine-like_core"/>
</dbReference>
<dbReference type="PANTHER" id="PTHR11032">
    <property type="entry name" value="SL CYTOKINE"/>
    <property type="match status" value="1"/>
</dbReference>
<dbReference type="Gene3D" id="1.20.1250.10">
    <property type="match status" value="1"/>
</dbReference>
<keyword evidence="3 4" id="KW-0808">Transferase</keyword>
<dbReference type="InterPro" id="IPR004213">
    <property type="entry name" value="Flt3_lig"/>
</dbReference>
<protein>
    <submittedName>
        <fullName evidence="3 4">Fms-related tyrosine kinase 3 ligand</fullName>
    </submittedName>
</protein>
<reference evidence="3 4" key="1">
    <citation type="submission" date="2025-05" db="UniProtKB">
        <authorList>
            <consortium name="RefSeq"/>
        </authorList>
    </citation>
    <scope>IDENTIFICATION</scope>
</reference>
<evidence type="ECO:0000313" key="6">
    <source>
        <dbReference type="RefSeq" id="XP_072832782.1"/>
    </source>
</evidence>
<accession>A0ABM5EHZ5</accession>
<organism evidence="2 6">
    <name type="scientific">Pogona vitticeps</name>
    <name type="common">central bearded dragon</name>
    <dbReference type="NCBI Taxonomy" id="103695"/>
    <lineage>
        <taxon>Eukaryota</taxon>
        <taxon>Metazoa</taxon>
        <taxon>Chordata</taxon>
        <taxon>Craniata</taxon>
        <taxon>Vertebrata</taxon>
        <taxon>Euteleostomi</taxon>
        <taxon>Lepidosauria</taxon>
        <taxon>Squamata</taxon>
        <taxon>Bifurcata</taxon>
        <taxon>Unidentata</taxon>
        <taxon>Episquamata</taxon>
        <taxon>Toxicofera</taxon>
        <taxon>Iguania</taxon>
        <taxon>Acrodonta</taxon>
        <taxon>Agamidae</taxon>
        <taxon>Amphibolurinae</taxon>
        <taxon>Pogona</taxon>
    </lineage>
</organism>
<sequence>MSWHYGIPNLSVVFLLLVSFSTPSEPNQVCSFEHNPLHSGNFSREVGNLKQYLLFDYPVSVPSNLKLDAFCLELWEVHFINKNFNNMLSVSGNELKKLIENVTRHTNFAKECNFTDSCVTFEKTNISHFLEPIPSLLATLRDKMNEQIDEEPVDFHNCTIIQCQPDLFITPAGEKQRRTQPSDQNFLGRSHWGLLVIPVFPILSLLCWKRSQRLPRFEEPDF</sequence>
<evidence type="ECO:0000313" key="5">
    <source>
        <dbReference type="RefSeq" id="XP_072832781.1"/>
    </source>
</evidence>
<keyword evidence="3 4" id="KW-0418">Kinase</keyword>
<name>A0ABM5EHZ5_9SAUR</name>
<feature type="chain" id="PRO_5045028101" evidence="1">
    <location>
        <begin position="27"/>
        <end position="222"/>
    </location>
</feature>
<dbReference type="GeneID" id="110078477"/>
<dbReference type="RefSeq" id="XP_020648337.2">
    <property type="nucleotide sequence ID" value="XM_020792678.2"/>
</dbReference>
<keyword evidence="2" id="KW-1185">Reference proteome</keyword>
<evidence type="ECO:0000313" key="3">
    <source>
        <dbReference type="RefSeq" id="XP_020648337.2"/>
    </source>
</evidence>
<dbReference type="RefSeq" id="XP_072832781.1">
    <property type="nucleotide sequence ID" value="XM_072976680.1"/>
</dbReference>
<dbReference type="OrthoDB" id="9944810at2759"/>
<evidence type="ECO:0000313" key="2">
    <source>
        <dbReference type="Proteomes" id="UP001652642"/>
    </source>
</evidence>
<dbReference type="SUPFAM" id="SSF47266">
    <property type="entry name" value="4-helical cytokines"/>
    <property type="match status" value="1"/>
</dbReference>
<dbReference type="GO" id="GO:0016301">
    <property type="term" value="F:kinase activity"/>
    <property type="evidence" value="ECO:0007669"/>
    <property type="project" value="UniProtKB-KW"/>
</dbReference>
<dbReference type="RefSeq" id="XP_072832782.1">
    <property type="nucleotide sequence ID" value="XM_072976681.1"/>
</dbReference>
<gene>
    <name evidence="3 4 5 6" type="primary">FLT3LG</name>
</gene>
<dbReference type="Proteomes" id="UP001652642">
    <property type="component" value="Chromosome 6"/>
</dbReference>
<dbReference type="PANTHER" id="PTHR11032:SF1">
    <property type="entry name" value="FMS-RELATED TYROSINE KINASE 3 LIGAND"/>
    <property type="match status" value="1"/>
</dbReference>
<proteinExistence type="predicted"/>
<dbReference type="RefSeq" id="XP_072832780.1">
    <property type="nucleotide sequence ID" value="XM_072976679.1"/>
</dbReference>
<dbReference type="Pfam" id="PF02947">
    <property type="entry name" value="Flt3_lig"/>
    <property type="match status" value="1"/>
</dbReference>
<keyword evidence="1" id="KW-0732">Signal</keyword>
<evidence type="ECO:0000313" key="4">
    <source>
        <dbReference type="RefSeq" id="XP_072832780.1"/>
    </source>
</evidence>
<evidence type="ECO:0000256" key="1">
    <source>
        <dbReference type="SAM" id="SignalP"/>
    </source>
</evidence>